<proteinExistence type="predicted"/>
<dbReference type="Proteomes" id="UP000612055">
    <property type="component" value="Unassembled WGS sequence"/>
</dbReference>
<name>A0A836BWC6_9CHLO</name>
<dbReference type="AlphaFoldDB" id="A0A836BWC6"/>
<dbReference type="EMBL" id="JAEHOE010000054">
    <property type="protein sequence ID" value="KAG2491335.1"/>
    <property type="molecule type" value="Genomic_DNA"/>
</dbReference>
<dbReference type="OrthoDB" id="554610at2759"/>
<keyword evidence="2" id="KW-1185">Reference proteome</keyword>
<organism evidence="1 2">
    <name type="scientific">Edaphochlamys debaryana</name>
    <dbReference type="NCBI Taxonomy" id="47281"/>
    <lineage>
        <taxon>Eukaryota</taxon>
        <taxon>Viridiplantae</taxon>
        <taxon>Chlorophyta</taxon>
        <taxon>core chlorophytes</taxon>
        <taxon>Chlorophyceae</taxon>
        <taxon>CS clade</taxon>
        <taxon>Chlamydomonadales</taxon>
        <taxon>Chlamydomonadales incertae sedis</taxon>
        <taxon>Edaphochlamys</taxon>
    </lineage>
</organism>
<protein>
    <submittedName>
        <fullName evidence="1">Uncharacterized protein</fullName>
    </submittedName>
</protein>
<evidence type="ECO:0000313" key="2">
    <source>
        <dbReference type="Proteomes" id="UP000612055"/>
    </source>
</evidence>
<comment type="caution">
    <text evidence="1">The sequence shown here is derived from an EMBL/GenBank/DDBJ whole genome shotgun (WGS) entry which is preliminary data.</text>
</comment>
<evidence type="ECO:0000313" key="1">
    <source>
        <dbReference type="EMBL" id="KAG2491335.1"/>
    </source>
</evidence>
<reference evidence="1" key="1">
    <citation type="journal article" date="2020" name="bioRxiv">
        <title>Comparative genomics of Chlamydomonas.</title>
        <authorList>
            <person name="Craig R.J."/>
            <person name="Hasan A.R."/>
            <person name="Ness R.W."/>
            <person name="Keightley P.D."/>
        </authorList>
    </citation>
    <scope>NUCLEOTIDE SEQUENCE</scope>
    <source>
        <strain evidence="1">CCAP 11/70</strain>
    </source>
</reference>
<gene>
    <name evidence="1" type="ORF">HYH03_010339</name>
</gene>
<accession>A0A836BWC6</accession>
<sequence>MMGYDRACVANDDFVMKLATLPEYKSYSPWAKSLIEGGIKGAVCAKHTSYEYPDGKCQSNATNRIFINGVTCEGSPFKKSQVCSTKMMMECGAGTDGAQPDADGCVRSEWYLYGGKSIYDKTHEEAEKAMGGPYVGPAACALESGTCAYAKNSITRVAYTSACVGLNINLDPSGFINGLDQSDVGAMLGCMENGCALLAMNGTRVREVNGFEEGSIPDVYLSCAPDLTVSWATRLDMYKDNLMYKVQQACNVQYVQRNKAMCEAVRVV</sequence>